<keyword evidence="2" id="KW-1185">Reference proteome</keyword>
<reference evidence="1 2" key="1">
    <citation type="submission" date="2021-06" db="EMBL/GenBank/DDBJ databases">
        <title>Caerostris extrusa draft genome.</title>
        <authorList>
            <person name="Kono N."/>
            <person name="Arakawa K."/>
        </authorList>
    </citation>
    <scope>NUCLEOTIDE SEQUENCE [LARGE SCALE GENOMIC DNA]</scope>
</reference>
<evidence type="ECO:0000313" key="1">
    <source>
        <dbReference type="EMBL" id="GIY85551.1"/>
    </source>
</evidence>
<organism evidence="1 2">
    <name type="scientific">Caerostris extrusa</name>
    <name type="common">Bark spider</name>
    <name type="synonym">Caerostris bankana</name>
    <dbReference type="NCBI Taxonomy" id="172846"/>
    <lineage>
        <taxon>Eukaryota</taxon>
        <taxon>Metazoa</taxon>
        <taxon>Ecdysozoa</taxon>
        <taxon>Arthropoda</taxon>
        <taxon>Chelicerata</taxon>
        <taxon>Arachnida</taxon>
        <taxon>Araneae</taxon>
        <taxon>Araneomorphae</taxon>
        <taxon>Entelegynae</taxon>
        <taxon>Araneoidea</taxon>
        <taxon>Araneidae</taxon>
        <taxon>Caerostris</taxon>
    </lineage>
</organism>
<dbReference type="AlphaFoldDB" id="A0AAV4WRM6"/>
<name>A0AAV4WRM6_CAEEX</name>
<proteinExistence type="predicted"/>
<dbReference type="EMBL" id="BPLR01016665">
    <property type="protein sequence ID" value="GIY85551.1"/>
    <property type="molecule type" value="Genomic_DNA"/>
</dbReference>
<evidence type="ECO:0000313" key="2">
    <source>
        <dbReference type="Proteomes" id="UP001054945"/>
    </source>
</evidence>
<dbReference type="Proteomes" id="UP001054945">
    <property type="component" value="Unassembled WGS sequence"/>
</dbReference>
<sequence>MRIFFAPIRLATVQALFYKGIHAGYVSKELIETPELLLTKKVLGNNPGDAFCIGTIDTAGKQRAFIQASRCLFFKGLLKNSFETAKAF</sequence>
<accession>A0AAV4WRM6</accession>
<comment type="caution">
    <text evidence="1">The sequence shown here is derived from an EMBL/GenBank/DDBJ whole genome shotgun (WGS) entry which is preliminary data.</text>
</comment>
<protein>
    <submittedName>
        <fullName evidence="1">Uncharacterized protein</fullName>
    </submittedName>
</protein>
<gene>
    <name evidence="1" type="ORF">CEXT_404061</name>
</gene>